<name>A0AB39THH0_9ACTN</name>
<dbReference type="PANTHER" id="PTHR32305:SF17">
    <property type="entry name" value="TRNA NUCLEASE WAPA"/>
    <property type="match status" value="1"/>
</dbReference>
<evidence type="ECO:0000313" key="3">
    <source>
        <dbReference type="EMBL" id="XDQ78629.1"/>
    </source>
</evidence>
<dbReference type="RefSeq" id="WP_369182975.1">
    <property type="nucleotide sequence ID" value="NZ_CP163445.1"/>
</dbReference>
<dbReference type="InterPro" id="IPR003587">
    <property type="entry name" value="Hint_dom_N"/>
</dbReference>
<sequence length="2426" mass="255759">MTLPSVEAVAKATDPPEVWVPPNTPVPDPHPVKGADGKPAGHTPDPGKKWSPPADSSPPSGRATAVLGGAGAAARQDAAPANGDAAPAGGSAKPVQAGTMPVWVAPLPAGKSAARTATSAPAEGGPASLQVELADQGRAQAAGVNGALVSLTDIGEGAAAGRVQVGIDIQAWAKNAGADWASRARIVQLPGCAVTNPGAPGCTTRTPVPTRRDDATGRLVADVEIPQAAAQSRTAKSFAAGALANPAAASTVALAVEAGAKGSGGDFTASPITPSASWQAGANAGNFTYGYTVELPSALAGPAPSVSLGYDSSAVDGKTASTNAQPSWIGEGWEWHPGSIVRGYKSCKDAGVQGSGDQCWGGDLLQLSLAGHAGQLVKDDKSCEWHLQGEDGTKVERLTGQNNGAWNGEAWRITTAEGIQYYFGANHLPGGDGSDQASNSVSTVPIYWPGGQDPCLKDGSPATNSWSQMGWQWSLDYVVDPHQNLISYRYEQEQNYYVQGGGQNNGTGPRTQYQRASYPVWVGYGQRLPDQIAAKGKANPAAQVWFRTAERCLPNGTITCDPSQRTKANAKSWPDTPIDQNCDATGDCAVNSPTFWTTKRLTKIDTEVWTGSGYRGVDSFALNQSFQDPGDGTSPALWLDSVQRTGSNGKTPITLPAVSFQPLQIANRVKGPVVRPDGSTASVEPYNRPRIQRITTETGGLINVVYRPAECSREAGGTMPSSEDGNTMACMPVKWYFPGQSAPDPVNDWFNKIIVQSVTQQDSVAGGQPAVVTNYVYGGGAAWHRNDSEMVDPKARTWDQFRGYATVTTLTGSGSEVEAPRTKSVATFLRGMDGDVLADGSTRQVSVADVHGGTIKDEAVLTGFIRDSANYNGENGEVLSTTVSDPWLGPVTATRNQSGGMPPITARAVNVVKVTNRDKLANGWRTRERSTSYDATPFARPLTVYDNGDLAHPEQLLCTAFEYATGPGGTPTQLASRTLVLKGACGQTATKDNTVADTRAYFDGLPLGQTGNTAEQTSTDVLERYDASGQPVYRTTARATFDAYGRVTSTVDPTRTDATHPAGAETKTAYSPATGQLPTEVTHTNPMGWKTVSTLDVGRGSPLKIKDENGRISEQDFDGLGRAVAGWSPGNDRAAHPDRPNRKFSYAVNGSNAPSQVLTQALMGGTADRNTYTSSFTIYDGLGRIRQTQASTPSGATGRMITDALFDSHGWQTKTSSAYYNDQAQPSGQLFLPNGGVNPDSKIPSQTVQKFDGAGRVTDSIFQSFGVEQWRTHTDYVGADETRVTPPAGGYASATVTDARGKTLALRQYKTNTPTGAYDETTYGYSPEGKELWRKDAAGNTWTYEYDLLGRPVKSTDPDSGTGTTSYDDSKNLVTATDSRGQSATSVTDLFGRTVAAYEGTAVDPTKQIASWTFDSLVLGKPTSSTRYVGGASGAAYTSEITGYDIGYRETGAKTTIPAVEGKLAGVYQTDNTYDDGGRLVTTTMPAVAGMGREKLTFATDVMGQFGALSSAFGFAPATTFVADVRYDPYGRPYRTTVGGAGAQVVATMTIDDATGRVTRSILDKQNAPLAHVDSIDYTYNPMGQVTSARDAQDGLVADLQCFTHDYLGRLTQAWTDTGTQTTKPQPGVPAVGACTNAGGPAVTNGKPSVGGPAPYWQQYEYDLIGNRTKLVQKDVNGDTTKDVTTTQSFGTGPNTPSTDPKTGGGTGGPHALTKSTQTGPAGTAVTSYTYDATGNTTSITDTPGTRTLTWNAQGKLDKITGTGQSGATSYLYDVAGNQLIRRDPGKTTLNLGADQLTLDTATGTVTNVRSYGAPDGLSITRTTINGTSSLAYQGADPHGTNGVQFDATNLNHVRRPSDPFGNERGAQPAVGVWAGDKGFVGGTKEKTTGFTLLGAREYDPKTGRFISPDPITDPADPQQWNAYAYANNSPINKSDANGLRATCDTPAECDGLAAERDNGHGYSYISPASWSPGTLASMPPPSADEQAAEAKVDAANKALNENKHKRDELVHEAVDLVGDLIGFNDARDCFTKGDVMACINTALNVVPWTKLFKAIKVGVEALKIYEKINKAYDAIRAGERAAREATAAWVSAKTAAREAREAERAAARAAEQKAAKESAADAAGTEPKAAKADDGARAAASEPETPVGCNSFPATTLVLMADGTSKAIGEVHDGDVVMATDPQTGETRPETVTATITTPDDKDFTDLTLTDDANPRGPPAADQAKITSTYHHPYWSDTRQQWVDAGELTPGEHLRQPDGTTRTVNSVRNYPYSVTTHNLTVAQLHTYFVLAGATPVLVHNCPGGGGFLSRIFGRGSKAADIVHEPNATVGDLRGIGHDNVDSHGSWRSDPQKAGMARSMSDEQLLKSTTQPTGGEFSLLRYHAEDNYMIEGNHRMAELLRRAASPNHPGITFDTPIYIHLWPGVG</sequence>
<dbReference type="Gene3D" id="2.180.10.10">
    <property type="entry name" value="RHS repeat-associated core"/>
    <property type="match status" value="2"/>
</dbReference>
<dbReference type="CDD" id="cd00081">
    <property type="entry name" value="Hint"/>
    <property type="match status" value="1"/>
</dbReference>
<feature type="compositionally biased region" description="Pro residues" evidence="1">
    <location>
        <begin position="18"/>
        <end position="29"/>
    </location>
</feature>
<dbReference type="InterPro" id="IPR050708">
    <property type="entry name" value="T6SS_VgrG/RHS"/>
</dbReference>
<feature type="region of interest" description="Disordered" evidence="1">
    <location>
        <begin position="1353"/>
        <end position="1372"/>
    </location>
</feature>
<dbReference type="EMBL" id="CP163445">
    <property type="protein sequence ID" value="XDQ78629.1"/>
    <property type="molecule type" value="Genomic_DNA"/>
</dbReference>
<dbReference type="Pfam" id="PF05593">
    <property type="entry name" value="RHS_repeat"/>
    <property type="match status" value="1"/>
</dbReference>
<feature type="region of interest" description="Disordered" evidence="1">
    <location>
        <begin position="2102"/>
        <end position="2150"/>
    </location>
</feature>
<feature type="domain" description="Hint" evidence="2">
    <location>
        <begin position="2150"/>
        <end position="2259"/>
    </location>
</feature>
<feature type="region of interest" description="Disordered" evidence="1">
    <location>
        <begin position="1"/>
        <end position="93"/>
    </location>
</feature>
<organism evidence="3">
    <name type="scientific">Streptomyces sp. Y1</name>
    <dbReference type="NCBI Taxonomy" id="3238634"/>
    <lineage>
        <taxon>Bacteria</taxon>
        <taxon>Bacillati</taxon>
        <taxon>Actinomycetota</taxon>
        <taxon>Actinomycetes</taxon>
        <taxon>Kitasatosporales</taxon>
        <taxon>Streptomycetaceae</taxon>
        <taxon>Streptomyces</taxon>
    </lineage>
</organism>
<dbReference type="InterPro" id="IPR006530">
    <property type="entry name" value="YD"/>
</dbReference>
<dbReference type="NCBIfam" id="TIGR01643">
    <property type="entry name" value="YD_repeat_2x"/>
    <property type="match status" value="2"/>
</dbReference>
<evidence type="ECO:0000259" key="2">
    <source>
        <dbReference type="SMART" id="SM00306"/>
    </source>
</evidence>
<dbReference type="SUPFAM" id="SSF51294">
    <property type="entry name" value="Hedgehog/intein (Hint) domain"/>
    <property type="match status" value="1"/>
</dbReference>
<evidence type="ECO:0000256" key="1">
    <source>
        <dbReference type="SAM" id="MobiDB-lite"/>
    </source>
</evidence>
<feature type="compositionally biased region" description="Low complexity" evidence="1">
    <location>
        <begin position="61"/>
        <end position="92"/>
    </location>
</feature>
<feature type="region of interest" description="Disordered" evidence="1">
    <location>
        <begin position="2197"/>
        <end position="2224"/>
    </location>
</feature>
<reference evidence="3" key="1">
    <citation type="submission" date="2024-07" db="EMBL/GenBank/DDBJ databases">
        <authorList>
            <person name="Yu S.T."/>
        </authorList>
    </citation>
    <scope>NUCLEOTIDE SEQUENCE</scope>
    <source>
        <strain evidence="3">Y1</strain>
    </source>
</reference>
<dbReference type="Gene3D" id="2.170.16.10">
    <property type="entry name" value="Hedgehog/Intein (Hint) domain"/>
    <property type="match status" value="1"/>
</dbReference>
<feature type="region of interest" description="Disordered" evidence="1">
    <location>
        <begin position="1676"/>
        <end position="1722"/>
    </location>
</feature>
<dbReference type="Pfam" id="PF07591">
    <property type="entry name" value="PT-HINT"/>
    <property type="match status" value="1"/>
</dbReference>
<dbReference type="SMART" id="SM00306">
    <property type="entry name" value="HintN"/>
    <property type="match status" value="1"/>
</dbReference>
<proteinExistence type="predicted"/>
<dbReference type="InterPro" id="IPR031325">
    <property type="entry name" value="RHS_repeat"/>
</dbReference>
<dbReference type="InterPro" id="IPR022385">
    <property type="entry name" value="Rhs_assc_core"/>
</dbReference>
<dbReference type="InterPro" id="IPR036844">
    <property type="entry name" value="Hint_dom_sf"/>
</dbReference>
<feature type="compositionally biased region" description="Polar residues" evidence="1">
    <location>
        <begin position="1068"/>
        <end position="1085"/>
    </location>
</feature>
<dbReference type="NCBIfam" id="TIGR03696">
    <property type="entry name" value="Rhs_assc_core"/>
    <property type="match status" value="1"/>
</dbReference>
<gene>
    <name evidence="3" type="ORF">AB2U05_09210</name>
</gene>
<feature type="compositionally biased region" description="Basic and acidic residues" evidence="1">
    <location>
        <begin position="2102"/>
        <end position="2120"/>
    </location>
</feature>
<feature type="compositionally biased region" description="Polar residues" evidence="1">
    <location>
        <begin position="1683"/>
        <end position="1701"/>
    </location>
</feature>
<dbReference type="PANTHER" id="PTHR32305">
    <property type="match status" value="1"/>
</dbReference>
<accession>A0AB39THH0</accession>
<feature type="region of interest" description="Disordered" evidence="1">
    <location>
        <begin position="1051"/>
        <end position="1087"/>
    </location>
</feature>
<feature type="compositionally biased region" description="Low complexity" evidence="1">
    <location>
        <begin position="1358"/>
        <end position="1367"/>
    </location>
</feature>
<protein>
    <submittedName>
        <fullName evidence="3">Polymorphic toxin-type HINT domain-containing protein</fullName>
    </submittedName>
</protein>